<dbReference type="RefSeq" id="WP_265339157.1">
    <property type="nucleotide sequence ID" value="NZ_JALIQP010000002.1"/>
</dbReference>
<comment type="caution">
    <text evidence="2">The sequence shown here is derived from an EMBL/GenBank/DDBJ whole genome shotgun (WGS) entry which is preliminary data.</text>
</comment>
<keyword evidence="3" id="KW-1185">Reference proteome</keyword>
<evidence type="ECO:0000313" key="3">
    <source>
        <dbReference type="Proteomes" id="UP001595898"/>
    </source>
</evidence>
<dbReference type="Proteomes" id="UP001595898">
    <property type="component" value="Unassembled WGS sequence"/>
</dbReference>
<protein>
    <submittedName>
        <fullName evidence="2">Uncharacterized protein</fullName>
    </submittedName>
</protein>
<sequence length="41" mass="4248">MAATNPSARDSSSAPSSDTGAGMNHPTVVPTNFDPEDDDRE</sequence>
<feature type="region of interest" description="Disordered" evidence="1">
    <location>
        <begin position="1"/>
        <end position="41"/>
    </location>
</feature>
<name>A0ABD5PM71_9EURY</name>
<dbReference type="AlphaFoldDB" id="A0ABD5PM71"/>
<evidence type="ECO:0000256" key="1">
    <source>
        <dbReference type="SAM" id="MobiDB-lite"/>
    </source>
</evidence>
<reference evidence="2 3" key="1">
    <citation type="journal article" date="2019" name="Int. J. Syst. Evol. Microbiol.">
        <title>The Global Catalogue of Microorganisms (GCM) 10K type strain sequencing project: providing services to taxonomists for standard genome sequencing and annotation.</title>
        <authorList>
            <consortium name="The Broad Institute Genomics Platform"/>
            <consortium name="The Broad Institute Genome Sequencing Center for Infectious Disease"/>
            <person name="Wu L."/>
            <person name="Ma J."/>
        </authorList>
    </citation>
    <scope>NUCLEOTIDE SEQUENCE [LARGE SCALE GENOMIC DNA]</scope>
    <source>
        <strain evidence="2 3">WLHS5</strain>
    </source>
</reference>
<evidence type="ECO:0000313" key="2">
    <source>
        <dbReference type="EMBL" id="MFC4541548.1"/>
    </source>
</evidence>
<proteinExistence type="predicted"/>
<dbReference type="EMBL" id="JBHSFA010000002">
    <property type="protein sequence ID" value="MFC4541548.1"/>
    <property type="molecule type" value="Genomic_DNA"/>
</dbReference>
<accession>A0ABD5PM71</accession>
<organism evidence="2 3">
    <name type="scientific">Halosolutus amylolyticus</name>
    <dbReference type="NCBI Taxonomy" id="2932267"/>
    <lineage>
        <taxon>Archaea</taxon>
        <taxon>Methanobacteriati</taxon>
        <taxon>Methanobacteriota</taxon>
        <taxon>Stenosarchaea group</taxon>
        <taxon>Halobacteria</taxon>
        <taxon>Halobacteriales</taxon>
        <taxon>Natrialbaceae</taxon>
        <taxon>Halosolutus</taxon>
    </lineage>
</organism>
<gene>
    <name evidence="2" type="ORF">ACFO5R_06375</name>
</gene>
<feature type="compositionally biased region" description="Low complexity" evidence="1">
    <location>
        <begin position="1"/>
        <end position="18"/>
    </location>
</feature>